<dbReference type="RefSeq" id="WP_183466378.1">
    <property type="nucleotide sequence ID" value="NZ_JACHVU010000001.1"/>
</dbReference>
<dbReference type="InterPro" id="IPR001647">
    <property type="entry name" value="HTH_TetR"/>
</dbReference>
<sequence>MPRPRVHDLDAVLDAAERLAVSAGPAAVTIRALSEATTMSNGALYHAFGSRAALLARAWVRAAQRFLQLQRDGVDLALGAHTGTAVDAVVAAALCPATFLDRSPASAQLLLTVSRDELLRSAELPAGAADDLRRLDDALGELFARLSDRLWGRIDRPALALVRTCVVELPTALLLRGNRTADPDARLRLEAAVRAVLSIPPVHP</sequence>
<dbReference type="PROSITE" id="PS50977">
    <property type="entry name" value="HTH_TETR_2"/>
    <property type="match status" value="1"/>
</dbReference>
<gene>
    <name evidence="4" type="ORF">FHR72_000577</name>
</gene>
<evidence type="ECO:0000256" key="1">
    <source>
        <dbReference type="ARBA" id="ARBA00023125"/>
    </source>
</evidence>
<dbReference type="SUPFAM" id="SSF46689">
    <property type="entry name" value="Homeodomain-like"/>
    <property type="match status" value="1"/>
</dbReference>
<keyword evidence="1 2" id="KW-0238">DNA-binding</keyword>
<dbReference type="AlphaFoldDB" id="A0A839PYN3"/>
<dbReference type="EMBL" id="JACHVU010000001">
    <property type="protein sequence ID" value="MBB2989120.1"/>
    <property type="molecule type" value="Genomic_DNA"/>
</dbReference>
<name>A0A839PYN3_MYCIR</name>
<dbReference type="InterPro" id="IPR009057">
    <property type="entry name" value="Homeodomain-like_sf"/>
</dbReference>
<evidence type="ECO:0000313" key="4">
    <source>
        <dbReference type="EMBL" id="MBB2989120.1"/>
    </source>
</evidence>
<evidence type="ECO:0000313" key="5">
    <source>
        <dbReference type="Proteomes" id="UP000550501"/>
    </source>
</evidence>
<comment type="caution">
    <text evidence="4">The sequence shown here is derived from an EMBL/GenBank/DDBJ whole genome shotgun (WGS) entry which is preliminary data.</text>
</comment>
<dbReference type="Gene3D" id="1.10.357.10">
    <property type="entry name" value="Tetracycline Repressor, domain 2"/>
    <property type="match status" value="1"/>
</dbReference>
<feature type="DNA-binding region" description="H-T-H motif" evidence="2">
    <location>
        <begin position="29"/>
        <end position="48"/>
    </location>
</feature>
<feature type="domain" description="HTH tetR-type" evidence="3">
    <location>
        <begin position="6"/>
        <end position="66"/>
    </location>
</feature>
<reference evidence="4 5" key="1">
    <citation type="submission" date="2020-08" db="EMBL/GenBank/DDBJ databases">
        <title>The Agave Microbiome: Exploring the role of microbial communities in plant adaptations to desert environments.</title>
        <authorList>
            <person name="Partida-Martinez L.P."/>
        </authorList>
    </citation>
    <scope>NUCLEOTIDE SEQUENCE [LARGE SCALE GENOMIC DNA]</scope>
    <source>
        <strain evidence="4 5">AT2.18</strain>
    </source>
</reference>
<dbReference type="GO" id="GO:0003677">
    <property type="term" value="F:DNA binding"/>
    <property type="evidence" value="ECO:0007669"/>
    <property type="project" value="UniProtKB-UniRule"/>
</dbReference>
<protein>
    <submittedName>
        <fullName evidence="4">AcrR family transcriptional regulator</fullName>
    </submittedName>
</protein>
<organism evidence="4 5">
    <name type="scientific">Mycolicibacterium iranicum</name>
    <name type="common">Mycobacterium iranicum</name>
    <dbReference type="NCBI Taxonomy" id="912594"/>
    <lineage>
        <taxon>Bacteria</taxon>
        <taxon>Bacillati</taxon>
        <taxon>Actinomycetota</taxon>
        <taxon>Actinomycetes</taxon>
        <taxon>Mycobacteriales</taxon>
        <taxon>Mycobacteriaceae</taxon>
        <taxon>Mycolicibacterium</taxon>
    </lineage>
</organism>
<dbReference type="Proteomes" id="UP000550501">
    <property type="component" value="Unassembled WGS sequence"/>
</dbReference>
<evidence type="ECO:0000256" key="2">
    <source>
        <dbReference type="PROSITE-ProRule" id="PRU00335"/>
    </source>
</evidence>
<accession>A0A839PYN3</accession>
<proteinExistence type="predicted"/>
<keyword evidence="5" id="KW-1185">Reference proteome</keyword>
<evidence type="ECO:0000259" key="3">
    <source>
        <dbReference type="PROSITE" id="PS50977"/>
    </source>
</evidence>
<dbReference type="Pfam" id="PF00440">
    <property type="entry name" value="TetR_N"/>
    <property type="match status" value="1"/>
</dbReference>